<dbReference type="RefSeq" id="WP_182894978.1">
    <property type="nucleotide sequence ID" value="NZ_JACGZW010000013.1"/>
</dbReference>
<accession>A0A7W3W3I5</accession>
<evidence type="ECO:0000313" key="4">
    <source>
        <dbReference type="Proteomes" id="UP000526734"/>
    </source>
</evidence>
<feature type="transmembrane region" description="Helical" evidence="2">
    <location>
        <begin position="60"/>
        <end position="77"/>
    </location>
</feature>
<feature type="transmembrane region" description="Helical" evidence="2">
    <location>
        <begin position="30"/>
        <end position="48"/>
    </location>
</feature>
<evidence type="ECO:0000313" key="3">
    <source>
        <dbReference type="EMBL" id="MBB1158198.1"/>
    </source>
</evidence>
<feature type="transmembrane region" description="Helical" evidence="2">
    <location>
        <begin position="7"/>
        <end position="24"/>
    </location>
</feature>
<proteinExistence type="predicted"/>
<organism evidence="3 4">
    <name type="scientific">Amycolatopsis dendrobii</name>
    <dbReference type="NCBI Taxonomy" id="2760662"/>
    <lineage>
        <taxon>Bacteria</taxon>
        <taxon>Bacillati</taxon>
        <taxon>Actinomycetota</taxon>
        <taxon>Actinomycetes</taxon>
        <taxon>Pseudonocardiales</taxon>
        <taxon>Pseudonocardiaceae</taxon>
        <taxon>Amycolatopsis</taxon>
    </lineage>
</organism>
<dbReference type="EMBL" id="JACGZW010000013">
    <property type="protein sequence ID" value="MBB1158198.1"/>
    <property type="molecule type" value="Genomic_DNA"/>
</dbReference>
<dbReference type="Proteomes" id="UP000526734">
    <property type="component" value="Unassembled WGS sequence"/>
</dbReference>
<sequence length="183" mass="19049">MSARVEWRLLCSCVFLLCALSPALPVRLFALVLALAAGAVSVCAIRPGSLFRKPQLRRRLLAAAAAGLLGMLLGWLLHAGGLVAAAAGVLIVVLAISWTARFSGQRRALARSGPGSAGLPARQAPQRVFAVAVPLQRRVELPAGKPGVAGEFGQRRPPRGPARLAQQAEPPLLVDPVAPGLLD</sequence>
<keyword evidence="4" id="KW-1185">Reference proteome</keyword>
<feature type="transmembrane region" description="Helical" evidence="2">
    <location>
        <begin position="83"/>
        <end position="102"/>
    </location>
</feature>
<gene>
    <name evidence="3" type="ORF">H4281_34065</name>
</gene>
<keyword evidence="2" id="KW-0472">Membrane</keyword>
<keyword evidence="2" id="KW-1133">Transmembrane helix</keyword>
<keyword evidence="2" id="KW-0812">Transmembrane</keyword>
<reference evidence="3 4" key="1">
    <citation type="submission" date="2020-08" db="EMBL/GenBank/DDBJ databases">
        <title>Amycolatopsis sp. nov. DR6-1 isolated from Dendrobium heterocarpum.</title>
        <authorList>
            <person name="Tedsree N."/>
            <person name="Kuncharoen N."/>
            <person name="Likhitwitayawuid K."/>
            <person name="Tanasupawat S."/>
        </authorList>
    </citation>
    <scope>NUCLEOTIDE SEQUENCE [LARGE SCALE GENOMIC DNA]</scope>
    <source>
        <strain evidence="3 4">DR6-1</strain>
    </source>
</reference>
<name>A0A7W3W3I5_9PSEU</name>
<evidence type="ECO:0000256" key="1">
    <source>
        <dbReference type="SAM" id="MobiDB-lite"/>
    </source>
</evidence>
<feature type="region of interest" description="Disordered" evidence="1">
    <location>
        <begin position="144"/>
        <end position="183"/>
    </location>
</feature>
<protein>
    <submittedName>
        <fullName evidence="3">Uncharacterized protein</fullName>
    </submittedName>
</protein>
<evidence type="ECO:0000256" key="2">
    <source>
        <dbReference type="SAM" id="Phobius"/>
    </source>
</evidence>
<comment type="caution">
    <text evidence="3">The sequence shown here is derived from an EMBL/GenBank/DDBJ whole genome shotgun (WGS) entry which is preliminary data.</text>
</comment>
<dbReference type="AlphaFoldDB" id="A0A7W3W3I5"/>